<protein>
    <recommendedName>
        <fullName evidence="3">ubiquitinyl hydrolase 1</fullName>
        <ecNumber evidence="3">3.4.19.12</ecNumber>
    </recommendedName>
</protein>
<keyword evidence="11" id="KW-1185">Reference proteome</keyword>
<evidence type="ECO:0000256" key="3">
    <source>
        <dbReference type="ARBA" id="ARBA00012759"/>
    </source>
</evidence>
<dbReference type="EC" id="3.4.19.12" evidence="3"/>
<dbReference type="InterPro" id="IPR028889">
    <property type="entry name" value="USP"/>
</dbReference>
<evidence type="ECO:0000256" key="5">
    <source>
        <dbReference type="ARBA" id="ARBA00022786"/>
    </source>
</evidence>
<keyword evidence="5" id="KW-0833">Ubl conjugation pathway</keyword>
<evidence type="ECO:0000256" key="1">
    <source>
        <dbReference type="ARBA" id="ARBA00000707"/>
    </source>
</evidence>
<organism evidence="10 11">
    <name type="scientific">Paramuricea clavata</name>
    <name type="common">Red gorgonian</name>
    <name type="synonym">Violescent sea-whip</name>
    <dbReference type="NCBI Taxonomy" id="317549"/>
    <lineage>
        <taxon>Eukaryota</taxon>
        <taxon>Metazoa</taxon>
        <taxon>Cnidaria</taxon>
        <taxon>Anthozoa</taxon>
        <taxon>Octocorallia</taxon>
        <taxon>Malacalcyonacea</taxon>
        <taxon>Plexauridae</taxon>
        <taxon>Paramuricea</taxon>
    </lineage>
</organism>
<evidence type="ECO:0000256" key="8">
    <source>
        <dbReference type="SAM" id="MobiDB-lite"/>
    </source>
</evidence>
<reference evidence="10" key="1">
    <citation type="submission" date="2020-04" db="EMBL/GenBank/DDBJ databases">
        <authorList>
            <person name="Alioto T."/>
            <person name="Alioto T."/>
            <person name="Gomez Garrido J."/>
        </authorList>
    </citation>
    <scope>NUCLEOTIDE SEQUENCE</scope>
    <source>
        <strain evidence="10">A484AB</strain>
    </source>
</reference>
<dbReference type="AlphaFoldDB" id="A0A7D9HT91"/>
<dbReference type="InterPro" id="IPR038765">
    <property type="entry name" value="Papain-like_cys_pep_sf"/>
</dbReference>
<sequence>MLHCSRLLPWEVVVKHVDEVVLRMQFSGYTKKFRYEVPERHSDDTINVPVYLREKKYGGYSTTSNLFGTPLFVNVTPDSTTYQELYDAVLHKMRRYVTVFQQNGNPEAQDAKKSDDEVENNDTQEEKLEDMNDISLDDSNEGKSSEKAVPTLFTMCTVNSYGSSDIDSLKDDGKALRISGRSYVAVDWYPKMRAKYYDQSKAEETKQHESVDRKVAERKTITLYDCINLFLNKEKLSADDPWYCPSCKEHRQATKKFDLWSLPKMLIIHLKRFSYNRFWRDKLDIKVDFPLTNFDMSKYVMNEGHPPAIYDLHAVSNHFGGLGGGHYTAFCKNPNKDQWYNFDDSSVSSMVEDRVVSSSAYLLCYTRRGANTRQDDLGDEQRMEYDDESPSSAHESTIAGTEDVNDMV</sequence>
<evidence type="ECO:0000256" key="2">
    <source>
        <dbReference type="ARBA" id="ARBA00009085"/>
    </source>
</evidence>
<dbReference type="InterPro" id="IPR001394">
    <property type="entry name" value="Peptidase_C19_UCH"/>
</dbReference>
<dbReference type="PANTHER" id="PTHR21646:SF24">
    <property type="entry name" value="UBIQUITIN CARBOXYL-TERMINAL HYDROLASE"/>
    <property type="match status" value="1"/>
</dbReference>
<evidence type="ECO:0000256" key="7">
    <source>
        <dbReference type="ARBA" id="ARBA00022807"/>
    </source>
</evidence>
<keyword evidence="6 10" id="KW-0378">Hydrolase</keyword>
<dbReference type="Gene3D" id="3.90.70.10">
    <property type="entry name" value="Cysteine proteinases"/>
    <property type="match status" value="1"/>
</dbReference>
<dbReference type="Pfam" id="PF00443">
    <property type="entry name" value="UCH"/>
    <property type="match status" value="1"/>
</dbReference>
<feature type="compositionally biased region" description="Polar residues" evidence="8">
    <location>
        <begin position="390"/>
        <end position="399"/>
    </location>
</feature>
<dbReference type="GO" id="GO:0006508">
    <property type="term" value="P:proteolysis"/>
    <property type="evidence" value="ECO:0007669"/>
    <property type="project" value="UniProtKB-KW"/>
</dbReference>
<gene>
    <name evidence="10" type="ORF">PACLA_8A071342</name>
</gene>
<keyword evidence="4" id="KW-0645">Protease</keyword>
<name>A0A7D9HT91_PARCT</name>
<evidence type="ECO:0000313" key="11">
    <source>
        <dbReference type="Proteomes" id="UP001152795"/>
    </source>
</evidence>
<dbReference type="GO" id="GO:0016579">
    <property type="term" value="P:protein deubiquitination"/>
    <property type="evidence" value="ECO:0007669"/>
    <property type="project" value="InterPro"/>
</dbReference>
<feature type="compositionally biased region" description="Basic and acidic residues" evidence="8">
    <location>
        <begin position="373"/>
        <end position="384"/>
    </location>
</feature>
<dbReference type="OrthoDB" id="265776at2759"/>
<evidence type="ECO:0000256" key="4">
    <source>
        <dbReference type="ARBA" id="ARBA00022670"/>
    </source>
</evidence>
<proteinExistence type="inferred from homology"/>
<evidence type="ECO:0000259" key="9">
    <source>
        <dbReference type="PROSITE" id="PS50235"/>
    </source>
</evidence>
<dbReference type="PROSITE" id="PS50235">
    <property type="entry name" value="USP_3"/>
    <property type="match status" value="1"/>
</dbReference>
<dbReference type="CDD" id="cd02674">
    <property type="entry name" value="Peptidase_C19R"/>
    <property type="match status" value="1"/>
</dbReference>
<comment type="catalytic activity">
    <reaction evidence="1">
        <text>Thiol-dependent hydrolysis of ester, thioester, amide, peptide and isopeptide bonds formed by the C-terminal Gly of ubiquitin (a 76-residue protein attached to proteins as an intracellular targeting signal).</text>
        <dbReference type="EC" id="3.4.19.12"/>
    </reaction>
</comment>
<evidence type="ECO:0000256" key="6">
    <source>
        <dbReference type="ARBA" id="ARBA00022801"/>
    </source>
</evidence>
<comment type="similarity">
    <text evidence="2">Belongs to the peptidase C19 family.</text>
</comment>
<evidence type="ECO:0000313" key="10">
    <source>
        <dbReference type="EMBL" id="CAB3993109.1"/>
    </source>
</evidence>
<accession>A0A7D9HT91</accession>
<dbReference type="PROSITE" id="PS00973">
    <property type="entry name" value="USP_2"/>
    <property type="match status" value="1"/>
</dbReference>
<dbReference type="EMBL" id="CACRXK020002187">
    <property type="protein sequence ID" value="CAB3993109.1"/>
    <property type="molecule type" value="Genomic_DNA"/>
</dbReference>
<keyword evidence="7" id="KW-0788">Thiol protease</keyword>
<comment type="caution">
    <text evidence="10">The sequence shown here is derived from an EMBL/GenBank/DDBJ whole genome shotgun (WGS) entry which is preliminary data.</text>
</comment>
<dbReference type="SUPFAM" id="SSF54001">
    <property type="entry name" value="Cysteine proteinases"/>
    <property type="match status" value="1"/>
</dbReference>
<dbReference type="InterPro" id="IPR050185">
    <property type="entry name" value="Ub_carboxyl-term_hydrolase"/>
</dbReference>
<dbReference type="InterPro" id="IPR018200">
    <property type="entry name" value="USP_CS"/>
</dbReference>
<dbReference type="Proteomes" id="UP001152795">
    <property type="component" value="Unassembled WGS sequence"/>
</dbReference>
<dbReference type="PANTHER" id="PTHR21646">
    <property type="entry name" value="UBIQUITIN CARBOXYL-TERMINAL HYDROLASE"/>
    <property type="match status" value="1"/>
</dbReference>
<feature type="region of interest" description="Disordered" evidence="8">
    <location>
        <begin position="373"/>
        <end position="408"/>
    </location>
</feature>
<dbReference type="GO" id="GO:0004843">
    <property type="term" value="F:cysteine-type deubiquitinase activity"/>
    <property type="evidence" value="ECO:0007669"/>
    <property type="project" value="UniProtKB-EC"/>
</dbReference>
<feature type="region of interest" description="Disordered" evidence="8">
    <location>
        <begin position="106"/>
        <end position="144"/>
    </location>
</feature>
<feature type="domain" description="USP" evidence="9">
    <location>
        <begin position="1"/>
        <end position="368"/>
    </location>
</feature>